<keyword evidence="1" id="KW-0812">Transmembrane</keyword>
<feature type="transmembrane region" description="Helical" evidence="1">
    <location>
        <begin position="56"/>
        <end position="79"/>
    </location>
</feature>
<evidence type="ECO:0000256" key="1">
    <source>
        <dbReference type="SAM" id="Phobius"/>
    </source>
</evidence>
<keyword evidence="1" id="KW-1133">Transmembrane helix</keyword>
<gene>
    <name evidence="2" type="ORF">ACFOZY_03770</name>
</gene>
<name>A0ABV8X0W8_9LACT</name>
<evidence type="ECO:0000313" key="3">
    <source>
        <dbReference type="Proteomes" id="UP001595817"/>
    </source>
</evidence>
<feature type="transmembrane region" description="Helical" evidence="1">
    <location>
        <begin position="129"/>
        <end position="148"/>
    </location>
</feature>
<proteinExistence type="predicted"/>
<dbReference type="Proteomes" id="UP001595817">
    <property type="component" value="Unassembled WGS sequence"/>
</dbReference>
<accession>A0ABV8X0W8</accession>
<feature type="transmembrane region" description="Helical" evidence="1">
    <location>
        <begin position="23"/>
        <end position="44"/>
    </location>
</feature>
<protein>
    <submittedName>
        <fullName evidence="2">Uncharacterized protein</fullName>
    </submittedName>
</protein>
<organism evidence="2 3">
    <name type="scientific">Chungangia koreensis</name>
    <dbReference type="NCBI Taxonomy" id="752657"/>
    <lineage>
        <taxon>Bacteria</taxon>
        <taxon>Bacillati</taxon>
        <taxon>Bacillota</taxon>
        <taxon>Bacilli</taxon>
        <taxon>Lactobacillales</taxon>
        <taxon>Chungangia</taxon>
    </lineage>
</organism>
<keyword evidence="3" id="KW-1185">Reference proteome</keyword>
<comment type="caution">
    <text evidence="2">The sequence shown here is derived from an EMBL/GenBank/DDBJ whole genome shotgun (WGS) entry which is preliminary data.</text>
</comment>
<feature type="transmembrane region" description="Helical" evidence="1">
    <location>
        <begin position="91"/>
        <end position="108"/>
    </location>
</feature>
<dbReference type="EMBL" id="JBHSEC010000003">
    <property type="protein sequence ID" value="MFC4409553.1"/>
    <property type="molecule type" value="Genomic_DNA"/>
</dbReference>
<dbReference type="RefSeq" id="WP_378152420.1">
    <property type="nucleotide sequence ID" value="NZ_JBHSEC010000003.1"/>
</dbReference>
<evidence type="ECO:0000313" key="2">
    <source>
        <dbReference type="EMBL" id="MFC4409553.1"/>
    </source>
</evidence>
<keyword evidence="1" id="KW-0472">Membrane</keyword>
<reference evidence="3" key="1">
    <citation type="journal article" date="2019" name="Int. J. Syst. Evol. Microbiol.">
        <title>The Global Catalogue of Microorganisms (GCM) 10K type strain sequencing project: providing services to taxonomists for standard genome sequencing and annotation.</title>
        <authorList>
            <consortium name="The Broad Institute Genomics Platform"/>
            <consortium name="The Broad Institute Genome Sequencing Center for Infectious Disease"/>
            <person name="Wu L."/>
            <person name="Ma J."/>
        </authorList>
    </citation>
    <scope>NUCLEOTIDE SEQUENCE [LARGE SCALE GENOMIC DNA]</scope>
    <source>
        <strain evidence="3">CCUG 59778</strain>
    </source>
</reference>
<sequence length="150" mass="16853">MQKTEMYQPSLQQGWEETKSFDIHRLFLVGFFGGAIPLIIMGSMNAKWVRLSNKRIVALALLGSLVVIGKYLVLLYMMQNSLTFDSSSMRIGYRVSCVLLYGAYFFALRKAFNSHRYLGGEMVPMLGTAIKWSLVGIGIETIITATIINL</sequence>